<dbReference type="EMBL" id="LJSK01000084">
    <property type="protein sequence ID" value="KPI87514.1"/>
    <property type="molecule type" value="Genomic_DNA"/>
</dbReference>
<gene>
    <name evidence="3" type="ORF">ABL78_3392</name>
</gene>
<sequence>MLRRGVPMAARPTLCSAAVVATHRTQKMLRHSRHCSSTIPSLLTGAPTAHCRWCSTTAGTPVSSSSPLQQQQQSPRRRSKRFNYADADRVYAANESSACPGLKTGELRSASVALPPPPASPFARQAPTKSQQLVGVFRRVGTRLEQQRQMALLALLRTPYVGALVVLLLEASAYTAYIKGSVMLFTRKSVTPSIAECGAGVYTRDQSPSDAPTHRRTLPADRLSSSSASSRVSLISANALDCLYVGHSPIHSRGLFSSRPLPRGTRVIAEPHRSLLLGPHFLKLLADTHDKLPDTWHYTQPTGSVVELVTQAQPHHLMNHSCRPNVCSGLSRVFWGAASLAADHQGRPRPHTAGGTSAASPAAGGSSGAAPLWERLTRWPLFDDANSFFVTRDIAAGEELTLDYSTRVAPFYAGKPRHSVQEQGWLLCRCGEPCCRHYVYRHAPEVAAYLHRLRTHRLGQQEPVCSAGRCELDTLDGFRRDPLHIAAKLLALGVDDELVLLSYAARPTDIVAYLYSQPLPSFGSTGPLQDCIDVERRRVSKRELLLSYRHVFRLLNEAVPQTPCHANDEPGEGARLS</sequence>
<dbReference type="InterPro" id="IPR046341">
    <property type="entry name" value="SET_dom_sf"/>
</dbReference>
<dbReference type="SMART" id="SM00317">
    <property type="entry name" value="SET"/>
    <property type="match status" value="1"/>
</dbReference>
<evidence type="ECO:0000313" key="4">
    <source>
        <dbReference type="Proteomes" id="UP000038009"/>
    </source>
</evidence>
<proteinExistence type="predicted"/>
<evidence type="ECO:0000313" key="3">
    <source>
        <dbReference type="EMBL" id="KPI87514.1"/>
    </source>
</evidence>
<dbReference type="InterPro" id="IPR001214">
    <property type="entry name" value="SET_dom"/>
</dbReference>
<dbReference type="Gene3D" id="2.170.270.10">
    <property type="entry name" value="SET domain"/>
    <property type="match status" value="1"/>
</dbReference>
<accession>A0A0N1I7U7</accession>
<organism evidence="3 4">
    <name type="scientific">Leptomonas seymouri</name>
    <dbReference type="NCBI Taxonomy" id="5684"/>
    <lineage>
        <taxon>Eukaryota</taxon>
        <taxon>Discoba</taxon>
        <taxon>Euglenozoa</taxon>
        <taxon>Kinetoplastea</taxon>
        <taxon>Metakinetoplastina</taxon>
        <taxon>Trypanosomatida</taxon>
        <taxon>Trypanosomatidae</taxon>
        <taxon>Leishmaniinae</taxon>
        <taxon>Leptomonas</taxon>
    </lineage>
</organism>
<dbReference type="OMA" id="KLPDTWH"/>
<dbReference type="AlphaFoldDB" id="A0A0N1I7U7"/>
<dbReference type="PROSITE" id="PS50280">
    <property type="entry name" value="SET"/>
    <property type="match status" value="1"/>
</dbReference>
<dbReference type="OrthoDB" id="5792673at2759"/>
<evidence type="ECO:0000256" key="1">
    <source>
        <dbReference type="SAM" id="MobiDB-lite"/>
    </source>
</evidence>
<feature type="compositionally biased region" description="Low complexity" evidence="1">
    <location>
        <begin position="63"/>
        <end position="74"/>
    </location>
</feature>
<feature type="region of interest" description="Disordered" evidence="1">
    <location>
        <begin position="345"/>
        <end position="366"/>
    </location>
</feature>
<feature type="region of interest" description="Disordered" evidence="1">
    <location>
        <begin position="204"/>
        <end position="224"/>
    </location>
</feature>
<dbReference type="Proteomes" id="UP000038009">
    <property type="component" value="Unassembled WGS sequence"/>
</dbReference>
<evidence type="ECO:0000259" key="2">
    <source>
        <dbReference type="PROSITE" id="PS50280"/>
    </source>
</evidence>
<keyword evidence="4" id="KW-1185">Reference proteome</keyword>
<comment type="caution">
    <text evidence="3">The sequence shown here is derived from an EMBL/GenBank/DDBJ whole genome shotgun (WGS) entry which is preliminary data.</text>
</comment>
<dbReference type="VEuPathDB" id="TriTrypDB:Lsey_0084_0020"/>
<name>A0A0N1I7U7_LEPSE</name>
<feature type="compositionally biased region" description="Low complexity" evidence="1">
    <location>
        <begin position="352"/>
        <end position="366"/>
    </location>
</feature>
<reference evidence="3 4" key="1">
    <citation type="journal article" date="2015" name="PLoS Pathog.">
        <title>Leptomonas seymouri: Adaptations to the Dixenous Life Cycle Analyzed by Genome Sequencing, Transcriptome Profiling and Co-infection with Leishmania donovani.</title>
        <authorList>
            <person name="Kraeva N."/>
            <person name="Butenko A."/>
            <person name="Hlavacova J."/>
            <person name="Kostygov A."/>
            <person name="Myskova J."/>
            <person name="Grybchuk D."/>
            <person name="Lestinova T."/>
            <person name="Votypka J."/>
            <person name="Volf P."/>
            <person name="Opperdoes F."/>
            <person name="Flegontov P."/>
            <person name="Lukes J."/>
            <person name="Yurchenko V."/>
        </authorList>
    </citation>
    <scope>NUCLEOTIDE SEQUENCE [LARGE SCALE GENOMIC DNA]</scope>
    <source>
        <strain evidence="3 4">ATCC 30220</strain>
    </source>
</reference>
<feature type="region of interest" description="Disordered" evidence="1">
    <location>
        <begin position="58"/>
        <end position="81"/>
    </location>
</feature>
<protein>
    <recommendedName>
        <fullName evidence="2">SET domain-containing protein</fullName>
    </recommendedName>
</protein>
<dbReference type="SUPFAM" id="SSF82199">
    <property type="entry name" value="SET domain"/>
    <property type="match status" value="2"/>
</dbReference>
<feature type="domain" description="SET" evidence="2">
    <location>
        <begin position="241"/>
        <end position="405"/>
    </location>
</feature>